<keyword evidence="2" id="KW-0378">Hydrolase</keyword>
<keyword evidence="1" id="KW-1133">Transmembrane helix</keyword>
<proteinExistence type="predicted"/>
<comment type="caution">
    <text evidence="2">The sequence shown here is derived from an EMBL/GenBank/DDBJ whole genome shotgun (WGS) entry which is preliminary data.</text>
</comment>
<evidence type="ECO:0000313" key="2">
    <source>
        <dbReference type="EMBL" id="VFB17077.1"/>
    </source>
</evidence>
<feature type="transmembrane region" description="Helical" evidence="1">
    <location>
        <begin position="46"/>
        <end position="68"/>
    </location>
</feature>
<keyword evidence="3" id="KW-1185">Reference proteome</keyword>
<feature type="transmembrane region" description="Helical" evidence="1">
    <location>
        <begin position="141"/>
        <end position="161"/>
    </location>
</feature>
<dbReference type="InterPro" id="IPR029058">
    <property type="entry name" value="AB_hydrolase_fold"/>
</dbReference>
<dbReference type="RefSeq" id="WP_131749708.1">
    <property type="nucleotide sequence ID" value="NZ_CAACYI010000001.1"/>
</dbReference>
<dbReference type="Proteomes" id="UP000377798">
    <property type="component" value="Unassembled WGS sequence"/>
</dbReference>
<evidence type="ECO:0000256" key="1">
    <source>
        <dbReference type="SAM" id="Phobius"/>
    </source>
</evidence>
<gene>
    <name evidence="2" type="ORF">NCTC13150_01661</name>
</gene>
<dbReference type="SUPFAM" id="SSF53474">
    <property type="entry name" value="alpha/beta-Hydrolases"/>
    <property type="match status" value="1"/>
</dbReference>
<sequence length="678" mass="76325">MRKLSEISKKIFALDKWTSRAYFYFLAALYFIGEDLAYQIDPEIPVYIWTGGLLVLSLVLALGLHGLALKIFAKSPYVRLLDLLAPGLFIYALSQWLFDVQGDGFLSDTLVYGLVALVFLVQVFFLRCLDTKMAGTWRAPLLVLALVLQGGLVGFLFYPGFMSPERKDLVLGKDIIRAPKAREYTYGAKTPRVNLSKYVYYDGWNKKLRDWYWGYSLSRTPLAGKVYLPANKEAPVLFFVHGNHIMTEKSHLGYDYLGRYLAQRGIATVSVDENALNGFLGQGVGNENDARAILLLENILYLFKENKNPQSVFYQAFKEEDLYLGGHSRGGEAAHLAADFSKQEVYPDNGQIKLSYPLSVRGIITLSPTSGQYTPAGHFPAIENYDYLTIHGSHDSDVTDFMGDDGYNHNILKDPGKKKMAIYVAYMNHARSNRRWKQDQSLPEGFFYNEKDLLPRPYQEALVAKAIAGFLQDSIQGREDFFNHAKNRLPQGIYYIKKESGREETLIHFEDDHQLLTNNLGGRNRIQGAQSFKEVELSHTGGGSYVDKHGLQVDFNSKADYEMTFPEKDLRGLKALNLDLMNLSEAPLEVQVEVKDGSGKSLVLGPKQGLQGQTPVALKKFQYFTGDYEDKSGFESLTFPIPDGAGSLDLARIQSIQVTFFGKRNSRVLMTEVRGSLD</sequence>
<feature type="transmembrane region" description="Helical" evidence="1">
    <location>
        <begin position="80"/>
        <end position="98"/>
    </location>
</feature>
<keyword evidence="1" id="KW-0472">Membrane</keyword>
<dbReference type="EMBL" id="CAACYI010000001">
    <property type="protein sequence ID" value="VFB17077.1"/>
    <property type="molecule type" value="Genomic_DNA"/>
</dbReference>
<name>A0A8H2M8I2_9FIRM</name>
<accession>A0A8H2M8I2</accession>
<organism evidence="2 3">
    <name type="scientific">Urinicoccus massiliensis</name>
    <dbReference type="NCBI Taxonomy" id="1723382"/>
    <lineage>
        <taxon>Bacteria</taxon>
        <taxon>Bacillati</taxon>
        <taxon>Bacillota</taxon>
        <taxon>Tissierellia</taxon>
        <taxon>Tissierellales</taxon>
        <taxon>Peptoniphilaceae</taxon>
        <taxon>Urinicoccus</taxon>
    </lineage>
</organism>
<dbReference type="Gene3D" id="3.40.50.1820">
    <property type="entry name" value="alpha/beta hydrolase"/>
    <property type="match status" value="1"/>
</dbReference>
<feature type="transmembrane region" description="Helical" evidence="1">
    <location>
        <begin position="110"/>
        <end position="129"/>
    </location>
</feature>
<dbReference type="AlphaFoldDB" id="A0A8H2M8I2"/>
<dbReference type="GO" id="GO:0016787">
    <property type="term" value="F:hydrolase activity"/>
    <property type="evidence" value="ECO:0007669"/>
    <property type="project" value="UniProtKB-KW"/>
</dbReference>
<evidence type="ECO:0000313" key="3">
    <source>
        <dbReference type="Proteomes" id="UP000377798"/>
    </source>
</evidence>
<feature type="transmembrane region" description="Helical" evidence="1">
    <location>
        <begin position="21"/>
        <end position="40"/>
    </location>
</feature>
<protein>
    <submittedName>
        <fullName evidence="2">Alpha/beta hydrolase family</fullName>
    </submittedName>
</protein>
<reference evidence="2 3" key="1">
    <citation type="submission" date="2019-02" db="EMBL/GenBank/DDBJ databases">
        <authorList>
            <consortium name="Pathogen Informatics"/>
        </authorList>
    </citation>
    <scope>NUCLEOTIDE SEQUENCE [LARGE SCALE GENOMIC DNA]</scope>
    <source>
        <strain evidence="2 3">3012STDY7089603</strain>
    </source>
</reference>
<keyword evidence="1" id="KW-0812">Transmembrane</keyword>